<feature type="compositionally biased region" description="Low complexity" evidence="7">
    <location>
        <begin position="115"/>
        <end position="129"/>
    </location>
</feature>
<dbReference type="Pfam" id="PF00420">
    <property type="entry name" value="Oxidored_q2"/>
    <property type="match status" value="1"/>
</dbReference>
<dbReference type="STRING" id="1161099.SAMN05444817_104109"/>
<reference evidence="10" key="1">
    <citation type="submission" date="2017-01" db="EMBL/GenBank/DDBJ databases">
        <authorList>
            <person name="Varghese N."/>
            <person name="Submissions S."/>
        </authorList>
    </citation>
    <scope>NUCLEOTIDE SEQUENCE [LARGE SCALE GENOMIC DNA]</scope>
    <source>
        <strain evidence="10">DSM 44531</strain>
    </source>
</reference>
<dbReference type="PANTHER" id="PTHR34583:SF2">
    <property type="entry name" value="ANTIPORTER SUBUNIT MNHC2-RELATED"/>
    <property type="match status" value="1"/>
</dbReference>
<dbReference type="PANTHER" id="PTHR34583">
    <property type="entry name" value="ANTIPORTER SUBUNIT MNHC2-RELATED"/>
    <property type="match status" value="1"/>
</dbReference>
<dbReference type="RefSeq" id="WP_076599091.1">
    <property type="nucleotide sequence ID" value="NZ_CP046976.1"/>
</dbReference>
<organism evidence="9 10">
    <name type="scientific">Corynebacterium appendicis CIP 107643</name>
    <dbReference type="NCBI Taxonomy" id="1161099"/>
    <lineage>
        <taxon>Bacteria</taxon>
        <taxon>Bacillati</taxon>
        <taxon>Actinomycetota</taxon>
        <taxon>Actinomycetes</taxon>
        <taxon>Mycobacteriales</taxon>
        <taxon>Corynebacteriaceae</taxon>
        <taxon>Corynebacterium</taxon>
    </lineage>
</organism>
<feature type="transmembrane region" description="Helical" evidence="8">
    <location>
        <begin position="72"/>
        <end position="96"/>
    </location>
</feature>
<feature type="region of interest" description="Disordered" evidence="7">
    <location>
        <begin position="114"/>
        <end position="162"/>
    </location>
</feature>
<sequence>MEANLFLIIASGVLIAAGVYLMLDRAMTRMLLGVILIGNGANLLLLQSGGQAGAPPIIGRESMAADQTADPLAQAMILTAIVISMAMVSFILALLYRQYRYRTDDVIEHDAEDQAIAARPATPSAAPDADASDDPETGRLRSGGDAFGPRSFEEPLKEGDDD</sequence>
<feature type="compositionally biased region" description="Basic and acidic residues" evidence="7">
    <location>
        <begin position="151"/>
        <end position="162"/>
    </location>
</feature>
<keyword evidence="10" id="KW-1185">Reference proteome</keyword>
<evidence type="ECO:0000256" key="5">
    <source>
        <dbReference type="ARBA" id="ARBA00022989"/>
    </source>
</evidence>
<keyword evidence="3" id="KW-1003">Cell membrane</keyword>
<keyword evidence="5 8" id="KW-1133">Transmembrane helix</keyword>
<dbReference type="AlphaFoldDB" id="A0A1N7J787"/>
<dbReference type="EMBL" id="FTOF01000004">
    <property type="protein sequence ID" value="SIS45225.1"/>
    <property type="molecule type" value="Genomic_DNA"/>
</dbReference>
<comment type="similarity">
    <text evidence="2">Belongs to the CPA3 antiporters (TC 2.A.63) subunit C family.</text>
</comment>
<gene>
    <name evidence="9" type="ORF">SAMN05444817_104109</name>
</gene>
<evidence type="ECO:0000256" key="3">
    <source>
        <dbReference type="ARBA" id="ARBA00022475"/>
    </source>
</evidence>
<dbReference type="InterPro" id="IPR050601">
    <property type="entry name" value="CPA3_antiporter_subunitC"/>
</dbReference>
<feature type="transmembrane region" description="Helical" evidence="8">
    <location>
        <begin position="30"/>
        <end position="52"/>
    </location>
</feature>
<evidence type="ECO:0000313" key="10">
    <source>
        <dbReference type="Proteomes" id="UP000186292"/>
    </source>
</evidence>
<proteinExistence type="inferred from homology"/>
<dbReference type="OrthoDB" id="9799219at2"/>
<evidence type="ECO:0000256" key="1">
    <source>
        <dbReference type="ARBA" id="ARBA00004651"/>
    </source>
</evidence>
<evidence type="ECO:0000313" key="9">
    <source>
        <dbReference type="EMBL" id="SIS45225.1"/>
    </source>
</evidence>
<protein>
    <submittedName>
        <fullName evidence="9">Multisubunit sodium/proton antiporter, MrpC subunit</fullName>
    </submittedName>
</protein>
<feature type="transmembrane region" description="Helical" evidence="8">
    <location>
        <begin position="6"/>
        <end position="23"/>
    </location>
</feature>
<evidence type="ECO:0000256" key="4">
    <source>
        <dbReference type="ARBA" id="ARBA00022692"/>
    </source>
</evidence>
<dbReference type="NCBIfam" id="NF005929">
    <property type="entry name" value="PRK07946.1"/>
    <property type="match status" value="1"/>
</dbReference>
<dbReference type="Proteomes" id="UP000186292">
    <property type="component" value="Unassembled WGS sequence"/>
</dbReference>
<keyword evidence="6 8" id="KW-0472">Membrane</keyword>
<keyword evidence="4 8" id="KW-0812">Transmembrane</keyword>
<dbReference type="Gene3D" id="1.10.287.3510">
    <property type="match status" value="1"/>
</dbReference>
<evidence type="ECO:0000256" key="7">
    <source>
        <dbReference type="SAM" id="MobiDB-lite"/>
    </source>
</evidence>
<dbReference type="InterPro" id="IPR039428">
    <property type="entry name" value="NUOK/Mnh_C1-like"/>
</dbReference>
<name>A0A1N7J787_9CORY</name>
<dbReference type="GO" id="GO:0005886">
    <property type="term" value="C:plasma membrane"/>
    <property type="evidence" value="ECO:0007669"/>
    <property type="project" value="UniProtKB-SubCell"/>
</dbReference>
<evidence type="ECO:0000256" key="8">
    <source>
        <dbReference type="SAM" id="Phobius"/>
    </source>
</evidence>
<evidence type="ECO:0000256" key="2">
    <source>
        <dbReference type="ARBA" id="ARBA00010388"/>
    </source>
</evidence>
<comment type="subcellular location">
    <subcellularLocation>
        <location evidence="1">Cell membrane</location>
        <topology evidence="1">Multi-pass membrane protein</topology>
    </subcellularLocation>
</comment>
<accession>A0A1N7J787</accession>
<evidence type="ECO:0000256" key="6">
    <source>
        <dbReference type="ARBA" id="ARBA00023136"/>
    </source>
</evidence>